<reference evidence="1 2" key="1">
    <citation type="submission" date="2017-06" db="EMBL/GenBank/DDBJ databases">
        <title>Genome Sequencing of the methanotroph Methylovulum psychrotolerants str. HV10-M2 isolated from a high-altitude environment.</title>
        <authorList>
            <person name="Mateos-Rivera A."/>
        </authorList>
    </citation>
    <scope>NUCLEOTIDE SEQUENCE [LARGE SCALE GENOMIC DNA]</scope>
    <source>
        <strain evidence="1 2">HV10_M2</strain>
    </source>
</reference>
<dbReference type="Proteomes" id="UP000197019">
    <property type="component" value="Chromosome"/>
</dbReference>
<dbReference type="SUPFAM" id="SSF52540">
    <property type="entry name" value="P-loop containing nucleoside triphosphate hydrolases"/>
    <property type="match status" value="1"/>
</dbReference>
<accession>A0A1Z4BU95</accession>
<dbReference type="AlphaFoldDB" id="A0A1Z4BU95"/>
<proteinExistence type="predicted"/>
<dbReference type="EMBL" id="CP022129">
    <property type="protein sequence ID" value="ASF44884.1"/>
    <property type="molecule type" value="Genomic_DNA"/>
</dbReference>
<gene>
    <name evidence="1" type="ORF">CEK71_01725</name>
</gene>
<organism evidence="1 2">
    <name type="scientific">Methylovulum psychrotolerans</name>
    <dbReference type="NCBI Taxonomy" id="1704499"/>
    <lineage>
        <taxon>Bacteria</taxon>
        <taxon>Pseudomonadati</taxon>
        <taxon>Pseudomonadota</taxon>
        <taxon>Gammaproteobacteria</taxon>
        <taxon>Methylococcales</taxon>
        <taxon>Methylococcaceae</taxon>
        <taxon>Methylovulum</taxon>
    </lineage>
</organism>
<evidence type="ECO:0000313" key="1">
    <source>
        <dbReference type="EMBL" id="ASF44884.1"/>
    </source>
</evidence>
<protein>
    <recommendedName>
        <fullName evidence="3">Sulfotransferase</fullName>
    </recommendedName>
</protein>
<evidence type="ECO:0000313" key="2">
    <source>
        <dbReference type="Proteomes" id="UP000197019"/>
    </source>
</evidence>
<keyword evidence="2" id="KW-1185">Reference proteome</keyword>
<dbReference type="Pfam" id="PF13469">
    <property type="entry name" value="Sulfotransfer_3"/>
    <property type="match status" value="1"/>
</dbReference>
<sequence length="343" mass="38933">MKTDPILILSTGRCGSTMISDILGKHPKVLSLSEFFVPLGSAAFSNKAPTGPQMWQILSQQTPALRMMLEDGIVVDEGLYPFNSPQARFTPKNIPPILSVALPHLTDAHEALYDELELLVKARPRCPLAEQYQFLFEALANKYQRDVWVERSGGSFMIAATLLKLFPQAKVIHVFRDGRDTALSMSQHHNFRLLLTMLQKSQSLGIDVFKAWHKPHIGPQKLWLEKLLMPFLNTRQMKTQEFPLVEYGKLWSNMILAGSAILATLPKDRLLSVKFEAVQQDPRKELNELIRFISPELEDAHWLDTVSQIPRPTRSKYRELPEAERLALTQACEPGLKILGYPL</sequence>
<dbReference type="InterPro" id="IPR027417">
    <property type="entry name" value="P-loop_NTPase"/>
</dbReference>
<name>A0A1Z4BU95_9GAMM</name>
<dbReference type="RefSeq" id="WP_088617767.1">
    <property type="nucleotide sequence ID" value="NZ_CP022129.1"/>
</dbReference>
<dbReference type="OrthoDB" id="9815894at2"/>
<evidence type="ECO:0008006" key="3">
    <source>
        <dbReference type="Google" id="ProtNLM"/>
    </source>
</evidence>
<dbReference type="Gene3D" id="3.40.50.300">
    <property type="entry name" value="P-loop containing nucleotide triphosphate hydrolases"/>
    <property type="match status" value="1"/>
</dbReference>
<dbReference type="KEGG" id="mpsy:CEK71_01725"/>